<evidence type="ECO:0000313" key="1">
    <source>
        <dbReference type="EMBL" id="MCS3922048.1"/>
    </source>
</evidence>
<reference evidence="1" key="1">
    <citation type="submission" date="2022-08" db="EMBL/GenBank/DDBJ databases">
        <title>Genomic Encyclopedia of Type Strains, Phase V (KMG-V): Genome sequencing to study the core and pangenomes of soil and plant-associated prokaryotes.</title>
        <authorList>
            <person name="Whitman W."/>
        </authorList>
    </citation>
    <scope>NUCLEOTIDE SEQUENCE</scope>
    <source>
        <strain evidence="1">PS</strain>
    </source>
</reference>
<comment type="caution">
    <text evidence="1">The sequence shown here is derived from an EMBL/GenBank/DDBJ whole genome shotgun (WGS) entry which is preliminary data.</text>
</comment>
<dbReference type="EMBL" id="JANUCQ010000002">
    <property type="protein sequence ID" value="MCS3922048.1"/>
    <property type="molecule type" value="Genomic_DNA"/>
</dbReference>
<dbReference type="RefSeq" id="WP_259051240.1">
    <property type="nucleotide sequence ID" value="NZ_JANUCQ010000002.1"/>
</dbReference>
<evidence type="ECO:0000313" key="2">
    <source>
        <dbReference type="Proteomes" id="UP001140258"/>
    </source>
</evidence>
<dbReference type="Proteomes" id="UP001140258">
    <property type="component" value="Unassembled WGS sequence"/>
</dbReference>
<protein>
    <submittedName>
        <fullName evidence="1">Uncharacterized protein</fullName>
    </submittedName>
</protein>
<sequence>MQLFRFSYKNQAFIKVIIGFKRHFIIFVFGKVHDSATGLRRSSHFYVLKEKIIYCNIGWRIYFKSVIFASAKCLCV</sequence>
<organism evidence="1 2">
    <name type="scientific">Methanococcus voltae PS</name>
    <dbReference type="NCBI Taxonomy" id="523842"/>
    <lineage>
        <taxon>Archaea</taxon>
        <taxon>Methanobacteriati</taxon>
        <taxon>Methanobacteriota</taxon>
        <taxon>Methanomada group</taxon>
        <taxon>Methanococci</taxon>
        <taxon>Methanococcales</taxon>
        <taxon>Methanococcaceae</taxon>
        <taxon>Methanococcus</taxon>
    </lineage>
</organism>
<keyword evidence="2" id="KW-1185">Reference proteome</keyword>
<gene>
    <name evidence="1" type="ORF">M2325_000733</name>
</gene>
<accession>A0ABT2EYJ4</accession>
<proteinExistence type="predicted"/>
<name>A0ABT2EYJ4_METVO</name>